<organism evidence="1 2">
    <name type="scientific">Pseudomonas phage PhiPA3</name>
    <name type="common">Pseudomonas aeruginosa phage PhiPA3</name>
    <dbReference type="NCBI Taxonomy" id="998086"/>
    <lineage>
        <taxon>Viruses</taxon>
        <taxon>Duplodnaviria</taxon>
        <taxon>Heunggongvirae</taxon>
        <taxon>Uroviricota</taxon>
        <taxon>Caudoviricetes</taxon>
        <taxon>Chimalliviridae</taxon>
        <taxon>Miltoncavirus</taxon>
        <taxon>Miltoncavirus PhiPA3</taxon>
    </lineage>
</organism>
<name>F8SJH6_BPPA3</name>
<organismHost>
    <name type="scientific">Pseudomonas aeruginosa</name>
    <dbReference type="NCBI Taxonomy" id="287"/>
</organismHost>
<proteinExistence type="predicted"/>
<protein>
    <submittedName>
        <fullName evidence="1">Uncharacterized protein 340</fullName>
    </submittedName>
</protein>
<sequence>MNQWDLVRSITGMRATPTGTCAMRKDMMVMREQPMYYHWNLVELRSFNEMPSVHCCTSGAMNGAYTITGEAAEPVQYSTIMVYAEAKETAEEVARLLQGAKSHKGDDLFELAKVKRAIIYPVTQNGWLFYDGLVAARHERKQITDIYPPHVVDQIISHGLELQSMPKTKLDDIFTAA</sequence>
<keyword evidence="2" id="KW-1185">Reference proteome</keyword>
<accession>F8SJH6</accession>
<evidence type="ECO:0000313" key="1">
    <source>
        <dbReference type="EMBL" id="AEH03763.1"/>
    </source>
</evidence>
<gene>
    <name evidence="1" type="primary">340</name>
</gene>
<dbReference type="GeneID" id="26643868"/>
<dbReference type="KEGG" id="vg:26643868"/>
<evidence type="ECO:0000313" key="2">
    <source>
        <dbReference type="Proteomes" id="UP000008388"/>
    </source>
</evidence>
<dbReference type="EMBL" id="HQ630627">
    <property type="protein sequence ID" value="AEH03763.1"/>
    <property type="molecule type" value="Genomic_DNA"/>
</dbReference>
<reference evidence="1 2" key="1">
    <citation type="journal article" date="2011" name="Microbiology">
        <title>The Pseudomonas aeruginosa generalized transducing phage phiPA3 is a new member of the phiKZ-like group of 'jumbo' phages, and infects model laboratory strains and clinical isolates from cystic fibrosis patients.</title>
        <authorList>
            <person name="Monson R."/>
            <person name="Foulds I."/>
            <person name="Foweraker J."/>
            <person name="Welch M."/>
            <person name="Salmond G.P."/>
        </authorList>
    </citation>
    <scope>NUCLEOTIDE SEQUENCE [LARGE SCALE GENOMIC DNA]</scope>
</reference>
<dbReference type="RefSeq" id="YP_009217419.1">
    <property type="nucleotide sequence ID" value="NC_028999.1"/>
</dbReference>
<dbReference type="Proteomes" id="UP000008388">
    <property type="component" value="Segment"/>
</dbReference>